<evidence type="ECO:0000256" key="4">
    <source>
        <dbReference type="SAM" id="MobiDB-lite"/>
    </source>
</evidence>
<keyword evidence="6" id="KW-1185">Reference proteome</keyword>
<evidence type="ECO:0000256" key="2">
    <source>
        <dbReference type="ARBA" id="ARBA00022840"/>
    </source>
</evidence>
<dbReference type="InterPro" id="IPR027417">
    <property type="entry name" value="P-loop_NTPase"/>
</dbReference>
<evidence type="ECO:0000313" key="6">
    <source>
        <dbReference type="Proteomes" id="UP000728185"/>
    </source>
</evidence>
<dbReference type="OrthoDB" id="6250985at2759"/>
<sequence>MGNRQSFGTFNYSSNTFNRKENHNLYQTGNVVSQTIKSTKTNQGIRKPGLHFSHDDSKSHSRVARSQSLRGDDTNWSSDFSRSCTTRSSIHSSLERTDRIPYPLSTSNDFQDESQSLGKLPDNSFAISDTTTRTGYDESKSQTKITGKSKLGLERGNADRLQENEQAKCEMHYPAVRLNWEYDCGQKESANETGDNHFEVDQTVDLVSVTSMSPASLGDSSCVQDKSDFPKKFGPFRLGRRYSNCLRLIRGTNETAPKSCLMRLGALRKPVSSHEKKTHQASSKPSIQDRGQQTDGKYSVRISEAGPNSSSTRESTKAEEADTEQTNCTCCTEESLDHVNLLIHSMRSEQKDLRRHYRELFTRQIALSNEVQELHSRFNVSREIGLKLEATNGRYISESLKHKYLMAERTQLQFEIDSRRKALEAKEIERRELQMELDRLQRLKVYSERQYQDALMQANFTTQQLRDVSAKCYDMEQYKDENNQLCKMMYNLQDMAGRIRVIVSLKPTVNESCLTYLNATELTFTPPPTTMEKDSRQFAKIRHCKSSHGENEPVLCRLSHVVSLGSCTPLEIYNELSSTIDGVSNGLQALFVSAGPIQSGKTTTMFGGQIPLNDQSDMINPHTKRWIITWKEKRASLKLMAKFNSHMFIELVHSEEFATCYGLLGLCLLHLAQNVYLKTLASSHEEDVKTSPRSITVSALTVPLMDSLPEVDILANRFVKCFTTNQERLSTNPISIMGEEKSTRIPGQLKEYPINSLSDIVAVCESIQHRLQSRYEVNPAISTEPLDSLHTVSAHAVIIIRVQGASTDEKTTGLFPPNRDDNNGSNVNKNRNGLLLLIDTVGLDSEATTTTGLLPSAYNPAKHQALNAWKDVAALTQMIRVNPNPVWFERNRLLYTIKSYLAQCEIDQNARKSDCCTLLLHLPCDRQQAYTTMQCLRLGLWIMQLNRQQKDRERTNNDSTTEATNTTTISNTVENKNQSLSESRNFRPICLWKIGLIGVENHTEWTRDPLNASRRSLSSIDRTSRWPTPYAVSASGNSTSSSEPTRLLHCKRSNQAKNKLP</sequence>
<keyword evidence="1" id="KW-0547">Nucleotide-binding</keyword>
<feature type="region of interest" description="Disordered" evidence="4">
    <location>
        <begin position="269"/>
        <end position="324"/>
    </location>
</feature>
<dbReference type="InterPro" id="IPR036961">
    <property type="entry name" value="Kinesin_motor_dom_sf"/>
</dbReference>
<feature type="compositionally biased region" description="Low complexity" evidence="4">
    <location>
        <begin position="1033"/>
        <end position="1042"/>
    </location>
</feature>
<dbReference type="SUPFAM" id="SSF52540">
    <property type="entry name" value="P-loop containing nucleoside triphosphate hydrolases"/>
    <property type="match status" value="1"/>
</dbReference>
<reference evidence="5" key="1">
    <citation type="submission" date="2019-05" db="EMBL/GenBank/DDBJ databases">
        <title>Annotation for the trematode Fasciolopsis buski.</title>
        <authorList>
            <person name="Choi Y.-J."/>
        </authorList>
    </citation>
    <scope>NUCLEOTIDE SEQUENCE</scope>
    <source>
        <strain evidence="5">HT</strain>
        <tissue evidence="5">Whole worm</tissue>
    </source>
</reference>
<accession>A0A8E0VQS0</accession>
<keyword evidence="2" id="KW-0067">ATP-binding</keyword>
<comment type="caution">
    <text evidence="5">The sequence shown here is derived from an EMBL/GenBank/DDBJ whole genome shotgun (WGS) entry which is preliminary data.</text>
</comment>
<dbReference type="AlphaFoldDB" id="A0A8E0VQS0"/>
<dbReference type="Gene3D" id="3.40.850.10">
    <property type="entry name" value="Kinesin motor domain"/>
    <property type="match status" value="1"/>
</dbReference>
<feature type="compositionally biased region" description="Polar residues" evidence="4">
    <location>
        <begin position="104"/>
        <end position="117"/>
    </location>
</feature>
<feature type="coiled-coil region" evidence="3">
    <location>
        <begin position="416"/>
        <end position="450"/>
    </location>
</feature>
<feature type="region of interest" description="Disordered" evidence="4">
    <location>
        <begin position="949"/>
        <end position="978"/>
    </location>
</feature>
<dbReference type="GO" id="GO:0005524">
    <property type="term" value="F:ATP binding"/>
    <property type="evidence" value="ECO:0007669"/>
    <property type="project" value="UniProtKB-KW"/>
</dbReference>
<protein>
    <submittedName>
        <fullName evidence="5">Uncharacterized protein</fullName>
    </submittedName>
</protein>
<evidence type="ECO:0000256" key="1">
    <source>
        <dbReference type="ARBA" id="ARBA00022741"/>
    </source>
</evidence>
<organism evidence="5 6">
    <name type="scientific">Fasciolopsis buskii</name>
    <dbReference type="NCBI Taxonomy" id="27845"/>
    <lineage>
        <taxon>Eukaryota</taxon>
        <taxon>Metazoa</taxon>
        <taxon>Spiralia</taxon>
        <taxon>Lophotrochozoa</taxon>
        <taxon>Platyhelminthes</taxon>
        <taxon>Trematoda</taxon>
        <taxon>Digenea</taxon>
        <taxon>Plagiorchiida</taxon>
        <taxon>Echinostomata</taxon>
        <taxon>Echinostomatoidea</taxon>
        <taxon>Fasciolidae</taxon>
        <taxon>Fasciolopsis</taxon>
    </lineage>
</organism>
<keyword evidence="3" id="KW-0175">Coiled coil</keyword>
<feature type="region of interest" description="Disordered" evidence="4">
    <location>
        <begin position="38"/>
        <end position="150"/>
    </location>
</feature>
<dbReference type="EMBL" id="LUCM01001418">
    <property type="protein sequence ID" value="KAA0198936.1"/>
    <property type="molecule type" value="Genomic_DNA"/>
</dbReference>
<feature type="compositionally biased region" description="Polar residues" evidence="4">
    <location>
        <begin position="64"/>
        <end position="92"/>
    </location>
</feature>
<feature type="region of interest" description="Disordered" evidence="4">
    <location>
        <begin position="1026"/>
        <end position="1046"/>
    </location>
</feature>
<feature type="compositionally biased region" description="Polar residues" evidence="4">
    <location>
        <begin position="280"/>
        <end position="296"/>
    </location>
</feature>
<evidence type="ECO:0000313" key="5">
    <source>
        <dbReference type="EMBL" id="KAA0198936.1"/>
    </source>
</evidence>
<feature type="compositionally biased region" description="Polar residues" evidence="4">
    <location>
        <begin position="125"/>
        <end position="134"/>
    </location>
</feature>
<proteinExistence type="predicted"/>
<evidence type="ECO:0000256" key="3">
    <source>
        <dbReference type="SAM" id="Coils"/>
    </source>
</evidence>
<name>A0A8E0VQS0_9TREM</name>
<gene>
    <name evidence="5" type="ORF">FBUS_00626</name>
</gene>
<feature type="compositionally biased region" description="Low complexity" evidence="4">
    <location>
        <begin position="957"/>
        <end position="975"/>
    </location>
</feature>
<dbReference type="Proteomes" id="UP000728185">
    <property type="component" value="Unassembled WGS sequence"/>
</dbReference>